<comment type="caution">
    <text evidence="1">The sequence shown here is derived from an EMBL/GenBank/DDBJ whole genome shotgun (WGS) entry which is preliminary data.</text>
</comment>
<gene>
    <name evidence="1" type="ORF">HUJ06_011023</name>
</gene>
<dbReference type="Proteomes" id="UP000607653">
    <property type="component" value="Unassembled WGS sequence"/>
</dbReference>
<sequence>MLLLSSSFTATTTDRRPYTASNRSPHRTRISTTIGAGAASLFFSFPLCYSQFFQTTVGAAEMPIQHPPFLIPSLFSSSVLLTNLHRRQRCLCNPASSTTRFCTSMERKICKALYFLWLLHCCSKSSTLVNWTNNVGILC</sequence>
<evidence type="ECO:0000313" key="1">
    <source>
        <dbReference type="EMBL" id="DAD32172.1"/>
    </source>
</evidence>
<protein>
    <submittedName>
        <fullName evidence="1">Uncharacterized protein</fullName>
    </submittedName>
</protein>
<accession>A0A822YI74</accession>
<evidence type="ECO:0000313" key="2">
    <source>
        <dbReference type="Proteomes" id="UP000607653"/>
    </source>
</evidence>
<dbReference type="AlphaFoldDB" id="A0A822YI74"/>
<keyword evidence="2" id="KW-1185">Reference proteome</keyword>
<name>A0A822YI74_NELNU</name>
<proteinExistence type="predicted"/>
<reference evidence="1 2" key="1">
    <citation type="journal article" date="2020" name="Mol. Biol. Evol.">
        <title>Distinct Expression and Methylation Patterns for Genes with Different Fates following a Single Whole-Genome Duplication in Flowering Plants.</title>
        <authorList>
            <person name="Shi T."/>
            <person name="Rahmani R.S."/>
            <person name="Gugger P.F."/>
            <person name="Wang M."/>
            <person name="Li H."/>
            <person name="Zhang Y."/>
            <person name="Li Z."/>
            <person name="Wang Q."/>
            <person name="Van de Peer Y."/>
            <person name="Marchal K."/>
            <person name="Chen J."/>
        </authorList>
    </citation>
    <scope>NUCLEOTIDE SEQUENCE [LARGE SCALE GENOMIC DNA]</scope>
    <source>
        <tissue evidence="1">Leaf</tissue>
    </source>
</reference>
<dbReference type="EMBL" id="DUZY01000003">
    <property type="protein sequence ID" value="DAD32172.1"/>
    <property type="molecule type" value="Genomic_DNA"/>
</dbReference>
<organism evidence="1 2">
    <name type="scientific">Nelumbo nucifera</name>
    <name type="common">Sacred lotus</name>
    <dbReference type="NCBI Taxonomy" id="4432"/>
    <lineage>
        <taxon>Eukaryota</taxon>
        <taxon>Viridiplantae</taxon>
        <taxon>Streptophyta</taxon>
        <taxon>Embryophyta</taxon>
        <taxon>Tracheophyta</taxon>
        <taxon>Spermatophyta</taxon>
        <taxon>Magnoliopsida</taxon>
        <taxon>Proteales</taxon>
        <taxon>Nelumbonaceae</taxon>
        <taxon>Nelumbo</taxon>
    </lineage>
</organism>